<dbReference type="InParanoid" id="A0A2J7PII4"/>
<evidence type="ECO:0000313" key="2">
    <source>
        <dbReference type="EMBL" id="PNF16152.1"/>
    </source>
</evidence>
<reference evidence="2 3" key="1">
    <citation type="submission" date="2017-12" db="EMBL/GenBank/DDBJ databases">
        <title>Hemimetabolous genomes reveal molecular basis of termite eusociality.</title>
        <authorList>
            <person name="Harrison M.C."/>
            <person name="Jongepier E."/>
            <person name="Robertson H.M."/>
            <person name="Arning N."/>
            <person name="Bitard-Feildel T."/>
            <person name="Chao H."/>
            <person name="Childers C.P."/>
            <person name="Dinh H."/>
            <person name="Doddapaneni H."/>
            <person name="Dugan S."/>
            <person name="Gowin J."/>
            <person name="Greiner C."/>
            <person name="Han Y."/>
            <person name="Hu H."/>
            <person name="Hughes D.S.T."/>
            <person name="Huylmans A.-K."/>
            <person name="Kemena C."/>
            <person name="Kremer L.P.M."/>
            <person name="Lee S.L."/>
            <person name="Lopez-Ezquerra A."/>
            <person name="Mallet L."/>
            <person name="Monroy-Kuhn J.M."/>
            <person name="Moser A."/>
            <person name="Murali S.C."/>
            <person name="Muzny D.M."/>
            <person name="Otani S."/>
            <person name="Piulachs M.-D."/>
            <person name="Poelchau M."/>
            <person name="Qu J."/>
            <person name="Schaub F."/>
            <person name="Wada-Katsumata A."/>
            <person name="Worley K.C."/>
            <person name="Xie Q."/>
            <person name="Ylla G."/>
            <person name="Poulsen M."/>
            <person name="Gibbs R.A."/>
            <person name="Schal C."/>
            <person name="Richards S."/>
            <person name="Belles X."/>
            <person name="Korb J."/>
            <person name="Bornberg-Bauer E."/>
        </authorList>
    </citation>
    <scope>NUCLEOTIDE SEQUENCE [LARGE SCALE GENOMIC DNA]</scope>
    <source>
        <tissue evidence="2">Whole body</tissue>
    </source>
</reference>
<feature type="region of interest" description="Disordered" evidence="1">
    <location>
        <begin position="130"/>
        <end position="165"/>
    </location>
</feature>
<keyword evidence="3" id="KW-1185">Reference proteome</keyword>
<dbReference type="AlphaFoldDB" id="A0A2J7PII4"/>
<protein>
    <submittedName>
        <fullName evidence="2">Uncharacterized protein</fullName>
    </submittedName>
</protein>
<name>A0A2J7PII4_9NEOP</name>
<proteinExistence type="predicted"/>
<dbReference type="EMBL" id="NEVH01025126">
    <property type="protein sequence ID" value="PNF16152.1"/>
    <property type="molecule type" value="Genomic_DNA"/>
</dbReference>
<organism evidence="2 3">
    <name type="scientific">Cryptotermes secundus</name>
    <dbReference type="NCBI Taxonomy" id="105785"/>
    <lineage>
        <taxon>Eukaryota</taxon>
        <taxon>Metazoa</taxon>
        <taxon>Ecdysozoa</taxon>
        <taxon>Arthropoda</taxon>
        <taxon>Hexapoda</taxon>
        <taxon>Insecta</taxon>
        <taxon>Pterygota</taxon>
        <taxon>Neoptera</taxon>
        <taxon>Polyneoptera</taxon>
        <taxon>Dictyoptera</taxon>
        <taxon>Blattodea</taxon>
        <taxon>Blattoidea</taxon>
        <taxon>Termitoidae</taxon>
        <taxon>Kalotermitidae</taxon>
        <taxon>Cryptotermitinae</taxon>
        <taxon>Cryptotermes</taxon>
    </lineage>
</organism>
<evidence type="ECO:0000256" key="1">
    <source>
        <dbReference type="SAM" id="MobiDB-lite"/>
    </source>
</evidence>
<comment type="caution">
    <text evidence="2">The sequence shown here is derived from an EMBL/GenBank/DDBJ whole genome shotgun (WGS) entry which is preliminary data.</text>
</comment>
<dbReference type="Proteomes" id="UP000235965">
    <property type="component" value="Unassembled WGS sequence"/>
</dbReference>
<gene>
    <name evidence="2" type="ORF">B7P43_G01105</name>
</gene>
<sequence length="165" mass="17071">MQQSHITSTSLQQSNFTLSATQIGDHVTTPSSTVTTTLLSTPSCTSATQGNSNVMSHGMGYSAPPSGVSGDYQHCDTTAAAGVWGSRLNSDPNWSHHGFPTITDNYGVLGNGGSGETLMPGSALQMEQSAHQSTSHHHQFAASHVSKGYGPRPSTLPAGPSLGIF</sequence>
<evidence type="ECO:0000313" key="3">
    <source>
        <dbReference type="Proteomes" id="UP000235965"/>
    </source>
</evidence>
<accession>A0A2J7PII4</accession>